<dbReference type="GO" id="GO:0005829">
    <property type="term" value="C:cytosol"/>
    <property type="evidence" value="ECO:0007669"/>
    <property type="project" value="TreeGrafter"/>
</dbReference>
<dbReference type="SMART" id="SM00100">
    <property type="entry name" value="cNMP"/>
    <property type="match status" value="1"/>
</dbReference>
<name>A0A7C3ZCK1_9BACT</name>
<feature type="domain" description="Cyclic nucleotide-binding" evidence="1">
    <location>
        <begin position="12"/>
        <end position="123"/>
    </location>
</feature>
<evidence type="ECO:0000259" key="1">
    <source>
        <dbReference type="PROSITE" id="PS50042"/>
    </source>
</evidence>
<accession>A0A7C3ZCK1</accession>
<comment type="caution">
    <text evidence="2">The sequence shown here is derived from an EMBL/GenBank/DDBJ whole genome shotgun (WGS) entry which is preliminary data.</text>
</comment>
<dbReference type="PROSITE" id="PS00888">
    <property type="entry name" value="CNMP_BINDING_1"/>
    <property type="match status" value="1"/>
</dbReference>
<dbReference type="GO" id="GO:0004862">
    <property type="term" value="F:cAMP-dependent protein kinase inhibitor activity"/>
    <property type="evidence" value="ECO:0007669"/>
    <property type="project" value="TreeGrafter"/>
</dbReference>
<evidence type="ECO:0000313" key="2">
    <source>
        <dbReference type="EMBL" id="HGF34611.1"/>
    </source>
</evidence>
<protein>
    <submittedName>
        <fullName evidence="2">Cyclic nucleotide-binding domain-containing protein</fullName>
    </submittedName>
</protein>
<proteinExistence type="predicted"/>
<dbReference type="GO" id="GO:0030552">
    <property type="term" value="F:cAMP binding"/>
    <property type="evidence" value="ECO:0007669"/>
    <property type="project" value="TreeGrafter"/>
</dbReference>
<dbReference type="PANTHER" id="PTHR11635:SF152">
    <property type="entry name" value="CAMP-DEPENDENT PROTEIN KINASE TYPE I REGULATORY SUBUNIT-RELATED"/>
    <property type="match status" value="1"/>
</dbReference>
<dbReference type="Gene3D" id="2.60.120.10">
    <property type="entry name" value="Jelly Rolls"/>
    <property type="match status" value="1"/>
</dbReference>
<dbReference type="InterPro" id="IPR014710">
    <property type="entry name" value="RmlC-like_jellyroll"/>
</dbReference>
<dbReference type="GO" id="GO:0005952">
    <property type="term" value="C:cAMP-dependent protein kinase complex"/>
    <property type="evidence" value="ECO:0007669"/>
    <property type="project" value="InterPro"/>
</dbReference>
<dbReference type="PROSITE" id="PS50042">
    <property type="entry name" value="CNMP_BINDING_3"/>
    <property type="match status" value="1"/>
</dbReference>
<dbReference type="CDD" id="cd00038">
    <property type="entry name" value="CAP_ED"/>
    <property type="match status" value="1"/>
</dbReference>
<dbReference type="PANTHER" id="PTHR11635">
    <property type="entry name" value="CAMP-DEPENDENT PROTEIN KINASE REGULATORY CHAIN"/>
    <property type="match status" value="1"/>
</dbReference>
<dbReference type="PRINTS" id="PR00103">
    <property type="entry name" value="CAMPKINASE"/>
</dbReference>
<reference evidence="2" key="1">
    <citation type="journal article" date="2020" name="mSystems">
        <title>Genome- and Community-Level Interaction Insights into Carbon Utilization and Element Cycling Functions of Hydrothermarchaeota in Hydrothermal Sediment.</title>
        <authorList>
            <person name="Zhou Z."/>
            <person name="Liu Y."/>
            <person name="Xu W."/>
            <person name="Pan J."/>
            <person name="Luo Z.H."/>
            <person name="Li M."/>
        </authorList>
    </citation>
    <scope>NUCLEOTIDE SEQUENCE [LARGE SCALE GENOMIC DNA]</scope>
    <source>
        <strain evidence="2">SpSt-897</strain>
    </source>
</reference>
<dbReference type="InterPro" id="IPR050503">
    <property type="entry name" value="cAMP-dep_PK_reg_su-like"/>
</dbReference>
<dbReference type="PROSITE" id="PS00889">
    <property type="entry name" value="CNMP_BINDING_2"/>
    <property type="match status" value="1"/>
</dbReference>
<dbReference type="EMBL" id="DTMF01000233">
    <property type="protein sequence ID" value="HGF34611.1"/>
    <property type="molecule type" value="Genomic_DNA"/>
</dbReference>
<dbReference type="Pfam" id="PF00027">
    <property type="entry name" value="cNMP_binding"/>
    <property type="match status" value="1"/>
</dbReference>
<dbReference type="SUPFAM" id="SSF51206">
    <property type="entry name" value="cAMP-binding domain-like"/>
    <property type="match status" value="1"/>
</dbReference>
<gene>
    <name evidence="2" type="ORF">ENW96_09530</name>
</gene>
<dbReference type="GO" id="GO:0034236">
    <property type="term" value="F:protein kinase A catalytic subunit binding"/>
    <property type="evidence" value="ECO:0007669"/>
    <property type="project" value="TreeGrafter"/>
</dbReference>
<dbReference type="InterPro" id="IPR018490">
    <property type="entry name" value="cNMP-bd_dom_sf"/>
</dbReference>
<dbReference type="InterPro" id="IPR018488">
    <property type="entry name" value="cNMP-bd_CS"/>
</dbReference>
<dbReference type="InterPro" id="IPR000595">
    <property type="entry name" value="cNMP-bd_dom"/>
</dbReference>
<dbReference type="AlphaFoldDB" id="A0A7C3ZCK1"/>
<organism evidence="2">
    <name type="scientific">Desulfobacca acetoxidans</name>
    <dbReference type="NCBI Taxonomy" id="60893"/>
    <lineage>
        <taxon>Bacteria</taxon>
        <taxon>Pseudomonadati</taxon>
        <taxon>Thermodesulfobacteriota</taxon>
        <taxon>Desulfobaccia</taxon>
        <taxon>Desulfobaccales</taxon>
        <taxon>Desulfobaccaceae</taxon>
        <taxon>Desulfobacca</taxon>
    </lineage>
</organism>
<sequence>MTDEHFFQKIFLLQDMDERERQEVLQIAAPRTFPAGSVIIQEGEAGTSIFIMQEGEVEITKRLGIVLDEAVPRERIIIRLKAEEGVCFGEMALLENEPRSATVTAVTECQLLEIGREDFMALIQRDRDLGCKILLRLAQLLSRHLRKTNQDMVKLTTAMAIALGR</sequence>